<feature type="compositionally biased region" description="Basic and acidic residues" evidence="3">
    <location>
        <begin position="3603"/>
        <end position="3616"/>
    </location>
</feature>
<evidence type="ECO:0008006" key="11">
    <source>
        <dbReference type="Google" id="ProtNLM"/>
    </source>
</evidence>
<feature type="domain" description="BAT2 N-terminal" evidence="6">
    <location>
        <begin position="896"/>
        <end position="1059"/>
    </location>
</feature>
<feature type="compositionally biased region" description="Low complexity" evidence="3">
    <location>
        <begin position="1215"/>
        <end position="1237"/>
    </location>
</feature>
<feature type="compositionally biased region" description="Basic and acidic residues" evidence="3">
    <location>
        <begin position="2485"/>
        <end position="2497"/>
    </location>
</feature>
<feature type="compositionally biased region" description="Basic and acidic residues" evidence="3">
    <location>
        <begin position="2847"/>
        <end position="2860"/>
    </location>
</feature>
<feature type="region of interest" description="Disordered" evidence="3">
    <location>
        <begin position="1492"/>
        <end position="2126"/>
    </location>
</feature>
<evidence type="ECO:0000256" key="3">
    <source>
        <dbReference type="SAM" id="MobiDB-lite"/>
    </source>
</evidence>
<feature type="compositionally biased region" description="Basic and acidic residues" evidence="3">
    <location>
        <begin position="1332"/>
        <end position="1357"/>
    </location>
</feature>
<feature type="region of interest" description="Disordered" evidence="3">
    <location>
        <begin position="3197"/>
        <end position="3238"/>
    </location>
</feature>
<feature type="region of interest" description="Disordered" evidence="3">
    <location>
        <begin position="3520"/>
        <end position="3647"/>
    </location>
</feature>
<feature type="compositionally biased region" description="Polar residues" evidence="3">
    <location>
        <begin position="963"/>
        <end position="973"/>
    </location>
</feature>
<feature type="compositionally biased region" description="Basic and acidic residues" evidence="3">
    <location>
        <begin position="2020"/>
        <end position="2062"/>
    </location>
</feature>
<feature type="region of interest" description="Disordered" evidence="3">
    <location>
        <begin position="3081"/>
        <end position="3149"/>
    </location>
</feature>
<dbReference type="Pfam" id="PF01266">
    <property type="entry name" value="DAO"/>
    <property type="match status" value="1"/>
</dbReference>
<feature type="domain" description="GCVT N-terminal" evidence="5">
    <location>
        <begin position="457"/>
        <end position="766"/>
    </location>
</feature>
<feature type="compositionally biased region" description="Polar residues" evidence="3">
    <location>
        <begin position="2459"/>
        <end position="2473"/>
    </location>
</feature>
<feature type="compositionally biased region" description="Polar residues" evidence="3">
    <location>
        <begin position="2637"/>
        <end position="2647"/>
    </location>
</feature>
<feature type="compositionally biased region" description="Low complexity" evidence="3">
    <location>
        <begin position="2751"/>
        <end position="2781"/>
    </location>
</feature>
<feature type="compositionally biased region" description="Polar residues" evidence="3">
    <location>
        <begin position="3550"/>
        <end position="3570"/>
    </location>
</feature>
<dbReference type="Pfam" id="PF16350">
    <property type="entry name" value="FAO_M"/>
    <property type="match status" value="1"/>
</dbReference>
<dbReference type="GO" id="GO:0005739">
    <property type="term" value="C:mitochondrion"/>
    <property type="evidence" value="ECO:0007669"/>
    <property type="project" value="TreeGrafter"/>
</dbReference>
<feature type="compositionally biased region" description="Polar residues" evidence="3">
    <location>
        <begin position="3088"/>
        <end position="3098"/>
    </location>
</feature>
<feature type="compositionally biased region" description="Polar residues" evidence="3">
    <location>
        <begin position="3470"/>
        <end position="3482"/>
    </location>
</feature>
<feature type="compositionally biased region" description="Polar residues" evidence="3">
    <location>
        <begin position="2830"/>
        <end position="2844"/>
    </location>
</feature>
<evidence type="ECO:0000259" key="6">
    <source>
        <dbReference type="Pfam" id="PF07001"/>
    </source>
</evidence>
<dbReference type="Gene3D" id="2.40.30.110">
    <property type="entry name" value="Aminomethyltransferase beta-barrel domains"/>
    <property type="match status" value="1"/>
</dbReference>
<feature type="region of interest" description="Disordered" evidence="3">
    <location>
        <begin position="927"/>
        <end position="1046"/>
    </location>
</feature>
<dbReference type="Pfam" id="PF01571">
    <property type="entry name" value="GCV_T"/>
    <property type="match status" value="1"/>
</dbReference>
<dbReference type="PANTHER" id="PTHR43757">
    <property type="entry name" value="AMINOMETHYLTRANSFERASE"/>
    <property type="match status" value="1"/>
</dbReference>
<dbReference type="PANTHER" id="PTHR43757:SF11">
    <property type="entry name" value="SARCOSINE DEHYDROGENASE"/>
    <property type="match status" value="1"/>
</dbReference>
<feature type="compositionally biased region" description="Polar residues" evidence="3">
    <location>
        <begin position="1016"/>
        <end position="1025"/>
    </location>
</feature>
<feature type="region of interest" description="Disordered" evidence="3">
    <location>
        <begin position="1195"/>
        <end position="1357"/>
    </location>
</feature>
<dbReference type="InterPro" id="IPR006222">
    <property type="entry name" value="GCVT_N"/>
</dbReference>
<feature type="compositionally biased region" description="Low complexity" evidence="3">
    <location>
        <begin position="2325"/>
        <end position="2335"/>
    </location>
</feature>
<dbReference type="InterPro" id="IPR027266">
    <property type="entry name" value="TrmE/GcvT-like"/>
</dbReference>
<evidence type="ECO:0000259" key="4">
    <source>
        <dbReference type="Pfam" id="PF01266"/>
    </source>
</evidence>
<feature type="compositionally biased region" description="Polar residues" evidence="3">
    <location>
        <begin position="3130"/>
        <end position="3139"/>
    </location>
</feature>
<dbReference type="SUPFAM" id="SSF51905">
    <property type="entry name" value="FAD/NAD(P)-binding domain"/>
    <property type="match status" value="1"/>
</dbReference>
<feature type="compositionally biased region" description="Basic and acidic residues" evidence="3">
    <location>
        <begin position="1516"/>
        <end position="1538"/>
    </location>
</feature>
<feature type="compositionally biased region" description="Basic and acidic residues" evidence="3">
    <location>
        <begin position="1860"/>
        <end position="2009"/>
    </location>
</feature>
<dbReference type="SUPFAM" id="SSF54373">
    <property type="entry name" value="FAD-linked reductases, C-terminal domain"/>
    <property type="match status" value="1"/>
</dbReference>
<feature type="compositionally biased region" description="Low complexity" evidence="3">
    <location>
        <begin position="2182"/>
        <end position="2191"/>
    </location>
</feature>
<feature type="compositionally biased region" description="Polar residues" evidence="3">
    <location>
        <begin position="1262"/>
        <end position="1291"/>
    </location>
</feature>
<feature type="compositionally biased region" description="Basic and acidic residues" evidence="3">
    <location>
        <begin position="1557"/>
        <end position="1708"/>
    </location>
</feature>
<feature type="compositionally biased region" description="Basic and acidic residues" evidence="3">
    <location>
        <begin position="2269"/>
        <end position="2307"/>
    </location>
</feature>
<dbReference type="FunFam" id="2.40.30.110:FF:000008">
    <property type="entry name" value="Sarcosine dehydrogenase"/>
    <property type="match status" value="1"/>
</dbReference>
<feature type="compositionally biased region" description="Basic and acidic residues" evidence="3">
    <location>
        <begin position="2651"/>
        <end position="2696"/>
    </location>
</feature>
<dbReference type="EMBL" id="JACSDY010000002">
    <property type="protein sequence ID" value="KAF7435309.1"/>
    <property type="molecule type" value="Genomic_DNA"/>
</dbReference>
<feature type="compositionally biased region" description="Low complexity" evidence="3">
    <location>
        <begin position="3579"/>
        <end position="3597"/>
    </location>
</feature>
<feature type="compositionally biased region" description="Polar residues" evidence="3">
    <location>
        <begin position="1034"/>
        <end position="1046"/>
    </location>
</feature>
<keyword evidence="2" id="KW-0597">Phosphoprotein</keyword>
<dbReference type="Gene3D" id="3.30.70.1400">
    <property type="entry name" value="Aminomethyltransferase beta-barrel domains"/>
    <property type="match status" value="1"/>
</dbReference>
<evidence type="ECO:0000259" key="5">
    <source>
        <dbReference type="Pfam" id="PF01571"/>
    </source>
</evidence>
<dbReference type="SUPFAM" id="SSF103025">
    <property type="entry name" value="Folate-binding domain"/>
    <property type="match status" value="1"/>
</dbReference>
<feature type="region of interest" description="Disordered" evidence="3">
    <location>
        <begin position="2880"/>
        <end position="2925"/>
    </location>
</feature>
<accession>A0A834UER3</accession>
<reference evidence="9" key="1">
    <citation type="journal article" date="2020" name="G3 (Bethesda)">
        <title>High-Quality Assemblies for Three Invasive Social Wasps from the &lt;i&gt;Vespula&lt;/i&gt; Genus.</title>
        <authorList>
            <person name="Harrop T.W.R."/>
            <person name="Guhlin J."/>
            <person name="McLaughlin G.M."/>
            <person name="Permina E."/>
            <person name="Stockwell P."/>
            <person name="Gilligan J."/>
            <person name="Le Lec M.F."/>
            <person name="Gruber M.A.M."/>
            <person name="Quinn O."/>
            <person name="Lovegrove M."/>
            <person name="Duncan E.J."/>
            <person name="Remnant E.J."/>
            <person name="Van Eeckhoven J."/>
            <person name="Graham B."/>
            <person name="Knapp R.A."/>
            <person name="Langford K.W."/>
            <person name="Kronenberg Z."/>
            <person name="Press M.O."/>
            <person name="Eacker S.M."/>
            <person name="Wilson-Rankin E.E."/>
            <person name="Purcell J."/>
            <person name="Lester P.J."/>
            <person name="Dearden P.K."/>
        </authorList>
    </citation>
    <scope>NUCLEOTIDE SEQUENCE</scope>
    <source>
        <strain evidence="9">Volc-1</strain>
    </source>
</reference>
<feature type="region of interest" description="Disordered" evidence="3">
    <location>
        <begin position="3470"/>
        <end position="3505"/>
    </location>
</feature>
<dbReference type="Proteomes" id="UP000600918">
    <property type="component" value="Unassembled WGS sequence"/>
</dbReference>
<feature type="compositionally biased region" description="Polar residues" evidence="3">
    <location>
        <begin position="2506"/>
        <end position="2516"/>
    </location>
</feature>
<dbReference type="InterPro" id="IPR029043">
    <property type="entry name" value="GcvT/YgfZ_C"/>
</dbReference>
<dbReference type="InterPro" id="IPR013977">
    <property type="entry name" value="GcvT_C"/>
</dbReference>
<feature type="compositionally biased region" description="Basic and acidic residues" evidence="3">
    <location>
        <begin position="1720"/>
        <end position="1740"/>
    </location>
</feature>
<evidence type="ECO:0000313" key="10">
    <source>
        <dbReference type="Proteomes" id="UP000600918"/>
    </source>
</evidence>
<feature type="compositionally biased region" description="Polar residues" evidence="3">
    <location>
        <begin position="1747"/>
        <end position="1788"/>
    </location>
</feature>
<dbReference type="InterPro" id="IPR028896">
    <property type="entry name" value="GcvT/YgfZ/DmdA"/>
</dbReference>
<protein>
    <recommendedName>
        <fullName evidence="11">Sarcosine dehydrogenase, mitochondrial</fullName>
    </recommendedName>
</protein>
<dbReference type="InterPro" id="IPR006076">
    <property type="entry name" value="FAD-dep_OxRdtase"/>
</dbReference>
<feature type="region of interest" description="Disordered" evidence="3">
    <location>
        <begin position="1375"/>
        <end position="1463"/>
    </location>
</feature>
<dbReference type="Gene3D" id="3.30.9.10">
    <property type="entry name" value="D-Amino Acid Oxidase, subunit A, domain 2"/>
    <property type="match status" value="1"/>
</dbReference>
<feature type="compositionally biased region" description="Basic and acidic residues" evidence="3">
    <location>
        <begin position="2069"/>
        <end position="2113"/>
    </location>
</feature>
<feature type="compositionally biased region" description="Basic and acidic residues" evidence="3">
    <location>
        <begin position="1388"/>
        <end position="1433"/>
    </location>
</feature>
<name>A0A834UER3_VESPE</name>
<dbReference type="SUPFAM" id="SSF101790">
    <property type="entry name" value="Aminomethyltransferase beta-barrel domain"/>
    <property type="match status" value="1"/>
</dbReference>
<comment type="caution">
    <text evidence="9">The sequence shown here is derived from an EMBL/GenBank/DDBJ whole genome shotgun (WGS) entry which is preliminary data.</text>
</comment>
<dbReference type="InterPro" id="IPR036188">
    <property type="entry name" value="FAD/NAD-bd_sf"/>
</dbReference>
<gene>
    <name evidence="9" type="ORF">H0235_003500</name>
</gene>
<feature type="domain" description="FAD dependent oxidoreductase" evidence="4">
    <location>
        <begin position="38"/>
        <end position="394"/>
    </location>
</feature>
<feature type="compositionally biased region" description="Low complexity" evidence="3">
    <location>
        <begin position="2407"/>
        <end position="2417"/>
    </location>
</feature>
<dbReference type="FunFam" id="3.50.50.60:FF:000769">
    <property type="entry name" value="Sarcosine dehydrogenase"/>
    <property type="match status" value="1"/>
</dbReference>
<dbReference type="Pfam" id="PF08669">
    <property type="entry name" value="GCV_T_C"/>
    <property type="match status" value="1"/>
</dbReference>
<feature type="compositionally biased region" description="Pro residues" evidence="3">
    <location>
        <begin position="3217"/>
        <end position="3230"/>
    </location>
</feature>
<dbReference type="InterPro" id="IPR009738">
    <property type="entry name" value="BAT2_N"/>
</dbReference>
<feature type="compositionally biased region" description="Polar residues" evidence="3">
    <location>
        <begin position="1795"/>
        <end position="1807"/>
    </location>
</feature>
<feature type="region of interest" description="Disordered" evidence="3">
    <location>
        <begin position="2155"/>
        <end position="2868"/>
    </location>
</feature>
<dbReference type="Pfam" id="PF07001">
    <property type="entry name" value="BAT2_N"/>
    <property type="match status" value="1"/>
</dbReference>
<feature type="compositionally biased region" description="Low complexity" evidence="3">
    <location>
        <begin position="3617"/>
        <end position="3634"/>
    </location>
</feature>
<feature type="compositionally biased region" description="Low complexity" evidence="3">
    <location>
        <begin position="2563"/>
        <end position="2597"/>
    </location>
</feature>
<feature type="compositionally biased region" description="Polar residues" evidence="3">
    <location>
        <begin position="2700"/>
        <end position="2729"/>
    </location>
</feature>
<feature type="compositionally biased region" description="Polar residues" evidence="3">
    <location>
        <begin position="3434"/>
        <end position="3457"/>
    </location>
</feature>
<feature type="compositionally biased region" description="Basic and acidic residues" evidence="3">
    <location>
        <begin position="3636"/>
        <end position="3647"/>
    </location>
</feature>
<evidence type="ECO:0000259" key="8">
    <source>
        <dbReference type="Pfam" id="PF16350"/>
    </source>
</evidence>
<evidence type="ECO:0000256" key="2">
    <source>
        <dbReference type="ARBA" id="ARBA00022553"/>
    </source>
</evidence>
<dbReference type="Gene3D" id="3.30.1360.120">
    <property type="entry name" value="Probable tRNA modification gtpase trme, domain 1"/>
    <property type="match status" value="1"/>
</dbReference>
<evidence type="ECO:0000313" key="9">
    <source>
        <dbReference type="EMBL" id="KAF7435309.1"/>
    </source>
</evidence>
<sequence length="3647" mass="409601">MIRFVRNKFSNWSIRQSRYISTNLSITTSEVQLPEFADVIIIGGGSAGCHAFYHLAKRGINTVLLEKSKLTSGTTWHTAGLIWNLRGVDDVEMELLNVSINVLSSLEKESGINPGWINNGGLYIAHTNERMAEYKRLITTSKAFGIDAHIISPNEAKAIFPLLDEKVFQGAIYSSRDGTVDPAMLINSLSKVAKNYDCKIIEDCPVTKILTKENIYGLKKVFAVETLYGQINTNIVLNASGAWSNDIAKMVGLNIPLIPIKHAYVVTEAIEAVKNLPNVRDPDISLYFKVQGGSMSIGGYEKQPSMLQLVPKDFAFSLYELDWNVFNVHMESMVQLMPKLANTGIKATVCGPESFTPDHKPIMGEDPRCSGFYHSCGYNSAGMMFGGGCGEQIALWIINGRPDKHMFKYDIRRFIPEQMNNLVWATERSHEAYAKNYDVVFPHDEPLSGRNLKTDPFHDLLVAEGAVMEERQGWERPGWFLKNKTAAILPYKNNTMIIKENDEYRQILETECTFDFPLHHDIIQEEALACRTNVVLFNMSYLGKFYLCGPDVQKAADYIFTSNTRRNFNRIIYTCMLNHKGGIEGDCTVTGVEPDSCGIIDPIFKDKAFYIVSSGLSTYQTWAHIHNVIKKNNFDVTFHDTTEKIGILSIQGPKSQQVLQTLIEDELSSEKFPYSTSKIVQIKNETVRIFRLSFVGENGFELHIPKQSCKKIYEAVTEAGRNYKMKLAGYRALYSLSCEKGYHLWGLDLRIDDNPLEAGLEFICRKTGTYLGKTAIDQLYINGIKKKLVHLRLNSNIPMWGLETVYRNGQLVGYVRRAEYGYTCGNSIGHAYIKHPNGENITNEYLQTGIYEIEVMGKRYSANIYLKSPFDSENKQLQTVRSLGLIGTKWLPADSMSTLSGILSKGEKGKSKFQSLDINNLYRVSRGESLEQHQQKNTLPRKHGMQTLGRVPSARRPPANLPSLKSETSSSDPAVSLVPSGGSGWATTKDSGSSSTNTTVSTTATDSNTTNSSPTQCVTGSTAPTSLHPLLPGQQGTSHSSDANNKSSWSAIMSKSGDDNNLSKTAWIVQLIYMYAHCGSSGWIRGARGGRKRGKKCPWAEFPCPPVPAVPTRVSQSQRTALCLRLQSEPDSRVLGNIQCDLSRCPTPLIATATAIFPQPLSYLCQSSFRNVHQFIQTAGGALNNQQQQQNRELNAQYGPGPSLRPQTEGSWIQGGSRTTSGTTPTTGAPGNGNTPAVQGPPMVGPSGSTGHTEGLAGGRQNLGQSPNMAMGQAGQSTSPNSQAPLPSASHQMYRGNFPSGFPSQFSPNVGSGGPRPRFNYPPDRFPLPQRPQERDRVPEEEIITRPIIKEEDLTRMDDISRDAGWAAHDDIDYNQKLAFSDDEPEPEPPKKEEKKDVKTEEKLDENHSENKDKPRDNRDNRETAKDNRDQPTHRPWNQSTLSRDLRGPNGPNCFSTQPSLQSVHSLRVDAEDDEAWNERRRLKVEVAFVVKRARQRKEEEEKRFQESTKQAAAKKLQDLEKKLQEKQSRQKEDERGPPPEPKGLISVPPVPIPVPEWEREKEIRERENRERERERSRTSSEGKDDKSARESREPRDNLRESRDTRDQLMNDRQSDRQLDRQNDRQNDRQIDRQNDRQIDRQNDRQIDRQNDRQIDRQNDRQIDRQNDRQTDRQNDRQNERQNDRANDRQNDRPNDRPNDRQNDRQIDRQNFLRQPDIAARSERERERDRDQRDIRDREYPGFLRHFQTNIPPRFQKQQAERSGSGFNRISPSAERSSQSVSFAQQYDSGRWGHNHNNLIDNNTKQSHAVPPPRRSRIDSDVSSPLEEDRSSSRDHRGQLSREDRYRHPAHRKSGGYYDEYTRTYKDYDWDDRHPREPWERERHFDDKERETNLDSRDGRESRENRPIRQNRDSVENRDRDSKEKKDYDNYLKDTCDERERCDDRERSDGTEWRDDRTQERQTEKRREMPREERIERNERPQRPDSRDSRTSRESKTSSRDDEPHKLRDCGLWVNEISDYEEKKRDLYHENNRERERDRRQPPGPVTKDKLEADDLKSEKRNLTQLKRNSSEQEKKDAVKETVTETKKETDIRSRKSERITETSNRPVERGDSSPKAWADAVSPTFEKEEEKILETFKDINELENVKQNLEKLTLEKREDVHIEDTNKEHVKEEKREKNTRNRTSSGSSSSRARDCRGGRQWGGSIYTRWSGQESRGRRGGSKSSGRPASARSGSYGHTDSENSADEISGSTESGKEERRSAKSPKLSQKIDKEERNREVSRREDKRTGEYSQARNEKRSYDGKPSREGFAPSGEPSRRGRGGFRIRSSGNNSNRMEGYGPPSSKSPFSSERNAEEKQNTTKQCSTTTASDKETNNPASTPIESSDDKMIAKQQALTAGITGRRTKSPNPQSQQSNKQDNHQTSGNVVSQKPHKKEESLSKRTRSGSRRGKDTRESRFRGSSSNVSKQTSSDVGNEEWETTSENSEDHMDDHKESRNSRNKHFNGRGNQNSNQNAMGGNLHSRRNEQGGNNRDQREKNSKSSSTSSRAPGAEKRNVQNSSFCNQRNQSSISQSQNGRSRSQGSSHGGSMSNKSSSNKENTVNRIDEIKLNEPNLVNQAFNDMNKKSQSKEKKIVDNASDSNNFTEDGSTIVEDKLDSDGFQEVRSKKNVKEPRHSQKDEIKPSAKKEKERERDRSKSKSNNGSQQISQQTQNIPSLLGQSIQQPVSMPQKQYDKNTKGLKLPPRFQKQRLAKQQQQQTFADPNDVNKMNSSGNNNMKDSSGGPAPPPSVNAWDKPFISQLRSNSPSAVPADVQLMSGLTSQNDQVHENNEQANSGNSSQRNSPSGEKAGKNTKDLVEKNVSDVSSPPVQTLIFENTNYSKTTKTTPTDLAMKSKFSNHVQKQQRVDKRVEMEEEGNPMHQHSQQSLSVAFSNKPNDLMKNKNQEPIQMPLSFNKNEDNADMKLDFTFDSDLSQLTEDKSKTLGMTRSMHMSSGQSTISPSTAELNLKIASVKKVWENATPMPTVVEHEDGGNVVSTANSFPQAFENSDVDDSYSPHQQYNQNNMKNEITTSTNVCKLVPPQVKPQQQSAGSNGTQPGSTVPGPSPIGAGQSPMGHPPASLQGPLSPPPFNSTGQPSHINYQEFPQYPGSQAAQYGSMSAIPSPPAMLFNTGSGQLPAQAGGLYGAFQLDQSRSPFTQYPPYGPSLQSSFNQQNVYLPQPPPPPPHAPSAPTPDMYPNNLSQYRITAATAPPFGQNQQLSNNPNTVLISSSSNSLMSASVKPSSQPIGAIGTKAAPHFQAPSAPQPNQLPYIPYDPNQVLSVSGSYMGNSQLVQRPGPNVQASANSYYSATSADVFPGSQTGFYQPGGATQQTGTHYGLQGFGQHSQSLATGSATPVGLQNFSPGFLSNSGLQIAAAAAAQQFRNPTGGLPAPANATSTFLNKHQPQEQPRQLKSPSGNQQDVLASVFNATPQIPSPKSRNCKQQTSSQQPQPSPTQHHKYQQYQGVSQSALVLQQNVRGMGMPPRAGIQPSQQRYPPPIQRPVVPFAQGPTLNNSTQQPNSMPSQQQAQINRHRPNLHQQQQQRNMKMQQQQYYSSQGNVKIDSNDKTDSHNDKINDGNSGNQSGGNKSNVNQQDSDTKEEVSQQNE</sequence>
<feature type="compositionally biased region" description="Low complexity" evidence="3">
    <location>
        <begin position="991"/>
        <end position="1015"/>
    </location>
</feature>
<feature type="domain" description="Aminomethyltransferase C-terminal" evidence="7">
    <location>
        <begin position="786"/>
        <end position="870"/>
    </location>
</feature>
<keyword evidence="10" id="KW-1185">Reference proteome</keyword>
<feature type="compositionally biased region" description="Polar residues" evidence="3">
    <location>
        <begin position="2360"/>
        <end position="2383"/>
    </location>
</feature>
<feature type="compositionally biased region" description="Low complexity" evidence="3">
    <location>
        <begin position="2222"/>
        <end position="2235"/>
    </location>
</feature>
<dbReference type="InterPro" id="IPR032503">
    <property type="entry name" value="FAO_M"/>
</dbReference>
<feature type="region of interest" description="Disordered" evidence="3">
    <location>
        <begin position="3424"/>
        <end position="3457"/>
    </location>
</feature>
<feature type="compositionally biased region" description="Polar residues" evidence="3">
    <location>
        <begin position="3204"/>
        <end position="3215"/>
    </location>
</feature>
<evidence type="ECO:0000259" key="7">
    <source>
        <dbReference type="Pfam" id="PF08669"/>
    </source>
</evidence>
<feature type="compositionally biased region" description="Basic and acidic residues" evidence="3">
    <location>
        <begin position="2449"/>
        <end position="2458"/>
    </location>
</feature>
<feature type="compositionally biased region" description="Basic and acidic residues" evidence="3">
    <location>
        <begin position="1497"/>
        <end position="1507"/>
    </location>
</feature>
<organism evidence="9 10">
    <name type="scientific">Vespula pensylvanica</name>
    <name type="common">Western yellow jacket</name>
    <name type="synonym">Wasp</name>
    <dbReference type="NCBI Taxonomy" id="30213"/>
    <lineage>
        <taxon>Eukaryota</taxon>
        <taxon>Metazoa</taxon>
        <taxon>Ecdysozoa</taxon>
        <taxon>Arthropoda</taxon>
        <taxon>Hexapoda</taxon>
        <taxon>Insecta</taxon>
        <taxon>Pterygota</taxon>
        <taxon>Neoptera</taxon>
        <taxon>Endopterygota</taxon>
        <taxon>Hymenoptera</taxon>
        <taxon>Apocrita</taxon>
        <taxon>Aculeata</taxon>
        <taxon>Vespoidea</taxon>
        <taxon>Vespidae</taxon>
        <taxon>Vespinae</taxon>
        <taxon>Vespula</taxon>
    </lineage>
</organism>
<proteinExistence type="inferred from homology"/>
<feature type="domain" description="FAD dependent oxidoreductase central" evidence="8">
    <location>
        <begin position="399"/>
        <end position="454"/>
    </location>
</feature>
<feature type="compositionally biased region" description="Basic and acidic residues" evidence="3">
    <location>
        <begin position="1827"/>
        <end position="1847"/>
    </location>
</feature>
<feature type="compositionally biased region" description="Basic and acidic residues" evidence="3">
    <location>
        <begin position="2155"/>
        <end position="2180"/>
    </location>
</feature>
<comment type="similarity">
    <text evidence="1">Belongs to the GcvT family.</text>
</comment>
<dbReference type="Gene3D" id="3.50.50.60">
    <property type="entry name" value="FAD/NAD(P)-binding domain"/>
    <property type="match status" value="1"/>
</dbReference>
<feature type="compositionally biased region" description="Basic and acidic residues" evidence="3">
    <location>
        <begin position="2622"/>
        <end position="2634"/>
    </location>
</feature>
<feature type="compositionally biased region" description="Polar residues" evidence="3">
    <location>
        <begin position="1453"/>
        <end position="1463"/>
    </location>
</feature>
<evidence type="ECO:0000256" key="1">
    <source>
        <dbReference type="ARBA" id="ARBA00008609"/>
    </source>
</evidence>